<proteinExistence type="predicted"/>
<accession>A0A0E9TC62</accession>
<sequence length="19" mass="2144">MCPHTRTNPHTHTLSLALL</sequence>
<protein>
    <submittedName>
        <fullName evidence="1">Uncharacterized protein</fullName>
    </submittedName>
</protein>
<name>A0A0E9TC62_ANGAN</name>
<evidence type="ECO:0000313" key="1">
    <source>
        <dbReference type="EMBL" id="JAH51206.1"/>
    </source>
</evidence>
<reference evidence="1" key="2">
    <citation type="journal article" date="2015" name="Fish Shellfish Immunol.">
        <title>Early steps in the European eel (Anguilla anguilla)-Vibrio vulnificus interaction in the gills: Role of the RtxA13 toxin.</title>
        <authorList>
            <person name="Callol A."/>
            <person name="Pajuelo D."/>
            <person name="Ebbesson L."/>
            <person name="Teles M."/>
            <person name="MacKenzie S."/>
            <person name="Amaro C."/>
        </authorList>
    </citation>
    <scope>NUCLEOTIDE SEQUENCE</scope>
</reference>
<reference evidence="1" key="1">
    <citation type="submission" date="2014-11" db="EMBL/GenBank/DDBJ databases">
        <authorList>
            <person name="Amaro Gonzalez C."/>
        </authorList>
    </citation>
    <scope>NUCLEOTIDE SEQUENCE</scope>
</reference>
<dbReference type="AlphaFoldDB" id="A0A0E9TC62"/>
<organism evidence="1">
    <name type="scientific">Anguilla anguilla</name>
    <name type="common">European freshwater eel</name>
    <name type="synonym">Muraena anguilla</name>
    <dbReference type="NCBI Taxonomy" id="7936"/>
    <lineage>
        <taxon>Eukaryota</taxon>
        <taxon>Metazoa</taxon>
        <taxon>Chordata</taxon>
        <taxon>Craniata</taxon>
        <taxon>Vertebrata</taxon>
        <taxon>Euteleostomi</taxon>
        <taxon>Actinopterygii</taxon>
        <taxon>Neopterygii</taxon>
        <taxon>Teleostei</taxon>
        <taxon>Anguilliformes</taxon>
        <taxon>Anguillidae</taxon>
        <taxon>Anguilla</taxon>
    </lineage>
</organism>
<dbReference type="EMBL" id="GBXM01057371">
    <property type="protein sequence ID" value="JAH51206.1"/>
    <property type="molecule type" value="Transcribed_RNA"/>
</dbReference>